<evidence type="ECO:0000313" key="3">
    <source>
        <dbReference type="Proteomes" id="UP000241447"/>
    </source>
</evidence>
<dbReference type="Gene3D" id="6.10.250.650">
    <property type="match status" value="1"/>
</dbReference>
<dbReference type="Proteomes" id="UP000241447">
    <property type="component" value="Plasmid pCBLh4e"/>
</dbReference>
<protein>
    <submittedName>
        <fullName evidence="2">Monooxygenase</fullName>
    </submittedName>
</protein>
<gene>
    <name evidence="2" type="ORF">DA792_22025</name>
</gene>
<evidence type="ECO:0000259" key="1">
    <source>
        <dbReference type="Pfam" id="PF17885"/>
    </source>
</evidence>
<organism evidence="2 3">
    <name type="scientific">Celeribacter baekdonensis</name>
    <dbReference type="NCBI Taxonomy" id="875171"/>
    <lineage>
        <taxon>Bacteria</taxon>
        <taxon>Pseudomonadati</taxon>
        <taxon>Pseudomonadota</taxon>
        <taxon>Alphaproteobacteria</taxon>
        <taxon>Rhodobacterales</taxon>
        <taxon>Roseobacteraceae</taxon>
        <taxon>Celeribacter</taxon>
    </lineage>
</organism>
<dbReference type="Pfam" id="PF17885">
    <property type="entry name" value="Smoa_sbd"/>
    <property type="match status" value="1"/>
</dbReference>
<sequence length="416" mass="46419">MTKKIAIIGAGTAGLQLGLYLLQKGITPRLYTDRAPEDYAGSRLMNTVAHHHVTVEREDILGCNHWPSKEYGYFGHYYYIGTPDPIHIFGDLAQPSRAVDYRIYQPALLQDYIDRGGEVVYGPVEHDQIECISDESDLTVICTGKGAIGQMFGRDDSYSPYERPQRMLCVGLFKGIAETETRAVTMYFSPGAGELIEIPTWSFNGFCKALVFENHIGGDLEILARTKYDDDPRAFLDLMLEKIKAHYPTLYARIDRDEFDLANSPMDILQGGVTPTVRKSHTRLGNGKLAIALGDVHAVVDPVLGQGANMASYAAVILGEEIVENDVFDQRFLEKFDARRGDRVVCATRWTNYMLDNLASLDPSLLEFIGGMAQNRALADQFTEGFNHPERQWDIFSSPERVRSTIASAQQAMAAE</sequence>
<dbReference type="Gene3D" id="3.30.9.40">
    <property type="match status" value="2"/>
</dbReference>
<name>A0A2R4M942_9RHOB</name>
<dbReference type="SUPFAM" id="SSF51905">
    <property type="entry name" value="FAD/NAD(P)-binding domain"/>
    <property type="match status" value="1"/>
</dbReference>
<keyword evidence="2" id="KW-0560">Oxidoreductase</keyword>
<dbReference type="OrthoDB" id="8801399at2"/>
<reference evidence="2 3" key="1">
    <citation type="submission" date="2018-03" db="EMBL/GenBank/DDBJ databases">
        <title>The Complete Genome of Celeribacter baekdonensis strain LH4, a Thiosulfate-Oxidizing Alphaproteobacterium Isolated from Gulf of Mexico Continental Slope Sediments.</title>
        <authorList>
            <person name="Flood B.E."/>
            <person name="Bailey J.V."/>
            <person name="Leprich D."/>
        </authorList>
    </citation>
    <scope>NUCLEOTIDE SEQUENCE [LARGE SCALE GENOMIC DNA]</scope>
    <source>
        <strain evidence="2 3">LH4</strain>
        <plasmid evidence="3">Plasmid pcblh4e</plasmid>
    </source>
</reference>
<accession>A0A2R4M942</accession>
<keyword evidence="2" id="KW-0614">Plasmid</keyword>
<dbReference type="EMBL" id="CP028477">
    <property type="protein sequence ID" value="AVW93704.1"/>
    <property type="molecule type" value="Genomic_DNA"/>
</dbReference>
<dbReference type="GO" id="GO:0004497">
    <property type="term" value="F:monooxygenase activity"/>
    <property type="evidence" value="ECO:0007669"/>
    <property type="project" value="UniProtKB-KW"/>
</dbReference>
<dbReference type="RefSeq" id="WP_107722930.1">
    <property type="nucleotide sequence ID" value="NZ_CP028477.1"/>
</dbReference>
<dbReference type="KEGG" id="cbak:DA792_22025"/>
<keyword evidence="2" id="KW-0503">Monooxygenase</keyword>
<dbReference type="InterPro" id="IPR054801">
    <property type="entry name" value="StyMonoxStyA"/>
</dbReference>
<dbReference type="InterPro" id="IPR036188">
    <property type="entry name" value="FAD/NAD-bd_sf"/>
</dbReference>
<dbReference type="InterPro" id="IPR041654">
    <property type="entry name" value="StyA_sbd"/>
</dbReference>
<proteinExistence type="predicted"/>
<dbReference type="Gene3D" id="3.50.50.60">
    <property type="entry name" value="FAD/NAD(P)-binding domain"/>
    <property type="match status" value="1"/>
</dbReference>
<geneLocation type="plasmid" evidence="3">
    <name>pcblh4e</name>
</geneLocation>
<evidence type="ECO:0000313" key="2">
    <source>
        <dbReference type="EMBL" id="AVW93704.1"/>
    </source>
</evidence>
<dbReference type="AlphaFoldDB" id="A0A2R4M942"/>
<dbReference type="PRINTS" id="PR00420">
    <property type="entry name" value="RNGMNOXGNASE"/>
</dbReference>
<feature type="domain" description="Styrene monooxygenase StyA putative substrate binding" evidence="1">
    <location>
        <begin position="144"/>
        <end position="253"/>
    </location>
</feature>
<dbReference type="NCBIfam" id="NF045732">
    <property type="entry name" value="StyMonoxStyA"/>
    <property type="match status" value="1"/>
</dbReference>